<sequence length="576" mass="65817">MAHQSFKCCFFCERIFKLRGAELPEEIKQLFNHYSENGNMSMDDLLKFMLEYQKEENVTKQDAQDIFNSLKHLNIFQRRGLHLDAFFRYLLGDLNSPLSPKVHHDMDAPLAHYFLYTGHNSYLTGNQLSSDSSVEPIIKALLKGVRVIELDLWPNSKQNNVEVRHGGTLTAPVDLIKCLRAIKEHAFVASEYPVVITFEDHLNPNLQALVAKMVTTTFGPLLYAPATDPIEEFPSPNSLKKKVLISTKPPKEYLETQDPEGKGNLQRLKTSSKKEVAQIGKSYSKTESENQLDDGGLIEEEDEEKSAPEYRRLIAIHATKLKGGPESVLSIHQILARRLSMSEQQLENAVKTYGTHIIRFTQKNLLRIYPKGSRITSSNYNPYVGWAHGAQMVAFNMQGTGKYLWIMQGMFRANGGCGYVKKPDFLLIDPNDHVFDHTEPSLPVKKILRVKIYQGEGWHSDFRNTAFDRYSPPDFFIKIGIAGLPADEHKRRKTKTVMDQWAPAWNEEFIFPLAVPELAVLRIEVFDYDQSGDHDFAGQTCLPVSDLRSGIRAVPLYNRKGDRYKYTRLLMSFFFD</sequence>
<comment type="caution">
    <text evidence="1">The sequence shown here is derived from an EMBL/GenBank/DDBJ whole genome shotgun (WGS) entry which is preliminary data.</text>
</comment>
<evidence type="ECO:0000313" key="2">
    <source>
        <dbReference type="Proteomes" id="UP001164539"/>
    </source>
</evidence>
<organism evidence="1 2">
    <name type="scientific">Melia azedarach</name>
    <name type="common">Chinaberry tree</name>
    <dbReference type="NCBI Taxonomy" id="155640"/>
    <lineage>
        <taxon>Eukaryota</taxon>
        <taxon>Viridiplantae</taxon>
        <taxon>Streptophyta</taxon>
        <taxon>Embryophyta</taxon>
        <taxon>Tracheophyta</taxon>
        <taxon>Spermatophyta</taxon>
        <taxon>Magnoliopsida</taxon>
        <taxon>eudicotyledons</taxon>
        <taxon>Gunneridae</taxon>
        <taxon>Pentapetalae</taxon>
        <taxon>rosids</taxon>
        <taxon>malvids</taxon>
        <taxon>Sapindales</taxon>
        <taxon>Meliaceae</taxon>
        <taxon>Melia</taxon>
    </lineage>
</organism>
<protein>
    <submittedName>
        <fullName evidence="1">Phosphoinositide phospholipase C</fullName>
    </submittedName>
</protein>
<name>A0ACC1YQX4_MELAZ</name>
<reference evidence="1 2" key="1">
    <citation type="journal article" date="2023" name="Science">
        <title>Complex scaffold remodeling in plant triterpene biosynthesis.</title>
        <authorList>
            <person name="De La Pena R."/>
            <person name="Hodgson H."/>
            <person name="Liu J.C."/>
            <person name="Stephenson M.J."/>
            <person name="Martin A.C."/>
            <person name="Owen C."/>
            <person name="Harkess A."/>
            <person name="Leebens-Mack J."/>
            <person name="Jimenez L.E."/>
            <person name="Osbourn A."/>
            <person name="Sattely E.S."/>
        </authorList>
    </citation>
    <scope>NUCLEOTIDE SEQUENCE [LARGE SCALE GENOMIC DNA]</scope>
    <source>
        <strain evidence="2">cv. JPN11</strain>
        <tissue evidence="1">Leaf</tissue>
    </source>
</reference>
<gene>
    <name evidence="1" type="ORF">OWV82_004428</name>
</gene>
<evidence type="ECO:0000313" key="1">
    <source>
        <dbReference type="EMBL" id="KAJ4725578.1"/>
    </source>
</evidence>
<keyword evidence="2" id="KW-1185">Reference proteome</keyword>
<dbReference type="EMBL" id="CM051395">
    <property type="protein sequence ID" value="KAJ4725578.1"/>
    <property type="molecule type" value="Genomic_DNA"/>
</dbReference>
<dbReference type="Proteomes" id="UP001164539">
    <property type="component" value="Chromosome 2"/>
</dbReference>
<accession>A0ACC1YQX4</accession>
<proteinExistence type="predicted"/>